<evidence type="ECO:0000256" key="2">
    <source>
        <dbReference type="ARBA" id="ARBA00022801"/>
    </source>
</evidence>
<dbReference type="InterPro" id="IPR036156">
    <property type="entry name" value="Beta-gal/glucu_dom_sf"/>
</dbReference>
<dbReference type="InterPro" id="IPR006103">
    <property type="entry name" value="Glyco_hydro_2_cat"/>
</dbReference>
<dbReference type="PROSITE" id="PS00719">
    <property type="entry name" value="GLYCOSYL_HYDROL_F2_1"/>
    <property type="match status" value="1"/>
</dbReference>
<protein>
    <submittedName>
        <fullName evidence="8">Beta-galactosidase</fullName>
    </submittedName>
</protein>
<dbReference type="RefSeq" id="WP_369403436.1">
    <property type="nucleotide sequence ID" value="NZ_BAVS01000002.1"/>
</dbReference>
<feature type="domain" description="Glycoside hydrolase family 2 immunoglobulin-like beta-sandwich" evidence="5">
    <location>
        <begin position="163"/>
        <end position="259"/>
    </location>
</feature>
<dbReference type="Pfam" id="PF02837">
    <property type="entry name" value="Glyco_hydro_2_N"/>
    <property type="match status" value="1"/>
</dbReference>
<name>W4VGX1_9BACI</name>
<dbReference type="InterPro" id="IPR013783">
    <property type="entry name" value="Ig-like_fold"/>
</dbReference>
<dbReference type="GO" id="GO:0004553">
    <property type="term" value="F:hydrolase activity, hydrolyzing O-glycosyl compounds"/>
    <property type="evidence" value="ECO:0007669"/>
    <property type="project" value="InterPro"/>
</dbReference>
<accession>W4VGX1</accession>
<evidence type="ECO:0000259" key="6">
    <source>
        <dbReference type="Pfam" id="PF02836"/>
    </source>
</evidence>
<dbReference type="PRINTS" id="PR00132">
    <property type="entry name" value="GLHYDRLASE2"/>
</dbReference>
<organism evidence="8 9">
    <name type="scientific">Gracilibacillus boraciitolerans JCM 21714</name>
    <dbReference type="NCBI Taxonomy" id="1298598"/>
    <lineage>
        <taxon>Bacteria</taxon>
        <taxon>Bacillati</taxon>
        <taxon>Bacillota</taxon>
        <taxon>Bacilli</taxon>
        <taxon>Bacillales</taxon>
        <taxon>Bacillaceae</taxon>
        <taxon>Gracilibacillus</taxon>
    </lineage>
</organism>
<reference evidence="8 9" key="1">
    <citation type="journal article" date="2014" name="Genome Announc.">
        <title>Draft Genome Sequence of the Boron-Tolerant and Moderately Halotolerant Bacterium Gracilibacillus boraciitolerans JCM 21714T.</title>
        <authorList>
            <person name="Ahmed I."/>
            <person name="Oshima K."/>
            <person name="Suda W."/>
            <person name="Kitamura K."/>
            <person name="Iida T."/>
            <person name="Ohmori Y."/>
            <person name="Fujiwara T."/>
            <person name="Hattori M."/>
            <person name="Ohkuma M."/>
        </authorList>
    </citation>
    <scope>NUCLEOTIDE SEQUENCE [LARGE SCALE GENOMIC DNA]</scope>
    <source>
        <strain evidence="8 9">JCM 21714</strain>
    </source>
</reference>
<dbReference type="InterPro" id="IPR006101">
    <property type="entry name" value="Glyco_hydro_2"/>
</dbReference>
<comment type="caution">
    <text evidence="8">The sequence shown here is derived from an EMBL/GenBank/DDBJ whole genome shotgun (WGS) entry which is preliminary data.</text>
</comment>
<feature type="domain" description="Glycoside hydrolase family 2 catalytic" evidence="6">
    <location>
        <begin position="264"/>
        <end position="456"/>
    </location>
</feature>
<dbReference type="SUPFAM" id="SSF51445">
    <property type="entry name" value="(Trans)glycosidases"/>
    <property type="match status" value="1"/>
</dbReference>
<dbReference type="InterPro" id="IPR008979">
    <property type="entry name" value="Galactose-bd-like_sf"/>
</dbReference>
<evidence type="ECO:0000313" key="9">
    <source>
        <dbReference type="Proteomes" id="UP000019102"/>
    </source>
</evidence>
<dbReference type="Gene3D" id="2.60.40.10">
    <property type="entry name" value="Immunoglobulins"/>
    <property type="match status" value="1"/>
</dbReference>
<keyword evidence="3 4" id="KW-0326">Glycosidase</keyword>
<dbReference type="InterPro" id="IPR023230">
    <property type="entry name" value="Glyco_hydro_2_CS"/>
</dbReference>
<dbReference type="InterPro" id="IPR017853">
    <property type="entry name" value="GH"/>
</dbReference>
<dbReference type="InterPro" id="IPR006104">
    <property type="entry name" value="Glyco_hydro_2_N"/>
</dbReference>
<feature type="domain" description="Glycosyl hydrolases family 2 sugar binding" evidence="7">
    <location>
        <begin position="47"/>
        <end position="148"/>
    </location>
</feature>
<dbReference type="SUPFAM" id="SSF49785">
    <property type="entry name" value="Galactose-binding domain-like"/>
    <property type="match status" value="1"/>
</dbReference>
<dbReference type="Gene3D" id="3.20.20.80">
    <property type="entry name" value="Glycosidases"/>
    <property type="match status" value="1"/>
</dbReference>
<proteinExistence type="inferred from homology"/>
<evidence type="ECO:0000256" key="4">
    <source>
        <dbReference type="RuleBase" id="RU361154"/>
    </source>
</evidence>
<keyword evidence="9" id="KW-1185">Reference proteome</keyword>
<keyword evidence="2 4" id="KW-0378">Hydrolase</keyword>
<comment type="similarity">
    <text evidence="1 4">Belongs to the glycosyl hydrolase 2 family.</text>
</comment>
<dbReference type="GO" id="GO:0005975">
    <property type="term" value="P:carbohydrate metabolic process"/>
    <property type="evidence" value="ECO:0007669"/>
    <property type="project" value="InterPro"/>
</dbReference>
<dbReference type="eggNOG" id="COG3250">
    <property type="taxonomic scope" value="Bacteria"/>
</dbReference>
<dbReference type="EMBL" id="BAVS01000002">
    <property type="protein sequence ID" value="GAE91999.1"/>
    <property type="molecule type" value="Genomic_DNA"/>
</dbReference>
<evidence type="ECO:0000256" key="3">
    <source>
        <dbReference type="ARBA" id="ARBA00023295"/>
    </source>
</evidence>
<dbReference type="PANTHER" id="PTHR42732:SF1">
    <property type="entry name" value="BETA-MANNOSIDASE"/>
    <property type="match status" value="1"/>
</dbReference>
<dbReference type="Pfam" id="PF00703">
    <property type="entry name" value="Glyco_hydro_2"/>
    <property type="match status" value="1"/>
</dbReference>
<dbReference type="STRING" id="1298598.JCM21714_974"/>
<evidence type="ECO:0000313" key="8">
    <source>
        <dbReference type="EMBL" id="GAE91999.1"/>
    </source>
</evidence>
<dbReference type="InterPro" id="IPR006102">
    <property type="entry name" value="Ig-like_GH2"/>
</dbReference>
<sequence>MIRTFDQHTIRQIKELSGLWEFQPIKKVQPLPEEYNYQLPVPSCWEMHPDFLTYRGLAAFRKKVNIDQAGTIQLEFKGVSHTAIVYFDGVEKTTHYNAYTPFKVVIPNVSKGEHEVVVVVDNRFIENSSLHIPNDYYTYGGIIRPVVLEEVSEVFINRIECIPIKEQDQWFLDVSVWIQNISAYQRKVLVKGSVASRTFDMDSVQVDPTREVILKSRIFIENVVEWTPSQPTLYHVTIQLVEADNDDMIDDQVERVGFRTITTENEAIQLNGGEKVLIKGFNRHEDHPTVGASIPFSLIVKDLELIRDMGGNAIRTSHYPNDELFLDLCDEMGFLVWEENHARGLSLERMQHPLFREQCEQVNKEMVENHINHPSIIMWGILNECASNTEEGREMYKEQLEQIRAMDQSRPLTFASHQRDKELCFDLVDIVSFNLYPGWYTDENPSELADQARRWQIS</sequence>
<dbReference type="Gene3D" id="2.60.120.260">
    <property type="entry name" value="Galactose-binding domain-like"/>
    <property type="match status" value="1"/>
</dbReference>
<dbReference type="PANTHER" id="PTHR42732">
    <property type="entry name" value="BETA-GALACTOSIDASE"/>
    <property type="match status" value="1"/>
</dbReference>
<evidence type="ECO:0000259" key="5">
    <source>
        <dbReference type="Pfam" id="PF00703"/>
    </source>
</evidence>
<evidence type="ECO:0000256" key="1">
    <source>
        <dbReference type="ARBA" id="ARBA00007401"/>
    </source>
</evidence>
<evidence type="ECO:0000259" key="7">
    <source>
        <dbReference type="Pfam" id="PF02837"/>
    </source>
</evidence>
<dbReference type="InterPro" id="IPR051913">
    <property type="entry name" value="GH2_Domain-Containing"/>
</dbReference>
<dbReference type="Proteomes" id="UP000019102">
    <property type="component" value="Unassembled WGS sequence"/>
</dbReference>
<dbReference type="Pfam" id="PF02836">
    <property type="entry name" value="Glyco_hydro_2_C"/>
    <property type="match status" value="1"/>
</dbReference>
<dbReference type="SUPFAM" id="SSF49303">
    <property type="entry name" value="beta-Galactosidase/glucuronidase domain"/>
    <property type="match status" value="1"/>
</dbReference>
<gene>
    <name evidence="8" type="ORF">JCM21714_974</name>
</gene>
<dbReference type="AlphaFoldDB" id="W4VGX1"/>